<accession>A0A7R8WI11</accession>
<organism evidence="2">
    <name type="scientific">Cyprideis torosa</name>
    <dbReference type="NCBI Taxonomy" id="163714"/>
    <lineage>
        <taxon>Eukaryota</taxon>
        <taxon>Metazoa</taxon>
        <taxon>Ecdysozoa</taxon>
        <taxon>Arthropoda</taxon>
        <taxon>Crustacea</taxon>
        <taxon>Oligostraca</taxon>
        <taxon>Ostracoda</taxon>
        <taxon>Podocopa</taxon>
        <taxon>Podocopida</taxon>
        <taxon>Cytherocopina</taxon>
        <taxon>Cytheroidea</taxon>
        <taxon>Cytherideidae</taxon>
        <taxon>Cyprideis</taxon>
    </lineage>
</organism>
<gene>
    <name evidence="2" type="ORF">CTOB1V02_LOCUS9921</name>
</gene>
<proteinExistence type="predicted"/>
<evidence type="ECO:0000313" key="2">
    <source>
        <dbReference type="EMBL" id="CAD7232080.1"/>
    </source>
</evidence>
<evidence type="ECO:0000256" key="1">
    <source>
        <dbReference type="SAM" id="MobiDB-lite"/>
    </source>
</evidence>
<name>A0A7R8WI11_9CRUS</name>
<dbReference type="EMBL" id="OB664194">
    <property type="protein sequence ID" value="CAD7232080.1"/>
    <property type="molecule type" value="Genomic_DNA"/>
</dbReference>
<reference evidence="2" key="1">
    <citation type="submission" date="2020-11" db="EMBL/GenBank/DDBJ databases">
        <authorList>
            <person name="Tran Van P."/>
        </authorList>
    </citation>
    <scope>NUCLEOTIDE SEQUENCE</scope>
</reference>
<sequence>MVTRKGEFFVWNSEEDKKGLKSLTKHENHLFPGIETDLDTPEAYKLYPGKAKQNFSTRNPHPLSPSAGTGFHHDGVANLGRYLLLSPGVLFVPGNPHPLPPSAGTGFHHDGVANLGRYLQAVVQVPDFAIETCSINIQHRISKNFNSTKMESTVDPRLMAVNRPYQKVRIGPLSLPDLTTEERIPNATRSPKSHPKEPFAHQNYPGKGSKPFIPRQDQSSTKVRILQAT</sequence>
<dbReference type="AlphaFoldDB" id="A0A7R8WI11"/>
<feature type="compositionally biased region" description="Polar residues" evidence="1">
    <location>
        <begin position="216"/>
        <end position="229"/>
    </location>
</feature>
<protein>
    <submittedName>
        <fullName evidence="2">Uncharacterized protein</fullName>
    </submittedName>
</protein>
<feature type="region of interest" description="Disordered" evidence="1">
    <location>
        <begin position="185"/>
        <end position="229"/>
    </location>
</feature>